<dbReference type="Proteomes" id="UP000002892">
    <property type="component" value="Chromosome"/>
</dbReference>
<sequence length="160" mass="18446">MTRLNCLLDHQDYLAYQEMIDQLEKSRQFCKHGFDHGLNVARIGYAYILEQGGQVLSKEVVYAAAFLHDIGRWVEYKSGEDHAEASAKLALPILEDCKFNSEETKIIVEGIREHRRHSSDHLSLLGRALALADDWARDCRHCSTQKQCYKYNHAMSLITY</sequence>
<accession>I4D072</accession>
<name>I4D072_DESAJ</name>
<evidence type="ECO:0000259" key="1">
    <source>
        <dbReference type="PROSITE" id="PS51831"/>
    </source>
</evidence>
<dbReference type="Gene3D" id="1.10.3210.10">
    <property type="entry name" value="Hypothetical protein af1432"/>
    <property type="match status" value="1"/>
</dbReference>
<dbReference type="RefSeq" id="WP_014825212.1">
    <property type="nucleotide sequence ID" value="NC_018068.1"/>
</dbReference>
<organism evidence="2 3">
    <name type="scientific">Desulfosporosinus acidiphilus (strain DSM 22704 / JCM 16185 / SJ4)</name>
    <dbReference type="NCBI Taxonomy" id="646529"/>
    <lineage>
        <taxon>Bacteria</taxon>
        <taxon>Bacillati</taxon>
        <taxon>Bacillota</taxon>
        <taxon>Clostridia</taxon>
        <taxon>Eubacteriales</taxon>
        <taxon>Desulfitobacteriaceae</taxon>
        <taxon>Desulfosporosinus</taxon>
    </lineage>
</organism>
<evidence type="ECO:0000313" key="3">
    <source>
        <dbReference type="Proteomes" id="UP000002892"/>
    </source>
</evidence>
<dbReference type="STRING" id="646529.Desaci_0081"/>
<dbReference type="Pfam" id="PF01966">
    <property type="entry name" value="HD"/>
    <property type="match status" value="1"/>
</dbReference>
<dbReference type="InterPro" id="IPR006674">
    <property type="entry name" value="HD_domain"/>
</dbReference>
<keyword evidence="3" id="KW-1185">Reference proteome</keyword>
<keyword evidence="2" id="KW-0378">Hydrolase</keyword>
<feature type="domain" description="HD" evidence="1">
    <location>
        <begin position="33"/>
        <end position="138"/>
    </location>
</feature>
<dbReference type="SUPFAM" id="SSF109604">
    <property type="entry name" value="HD-domain/PDEase-like"/>
    <property type="match status" value="1"/>
</dbReference>
<dbReference type="GO" id="GO:0016787">
    <property type="term" value="F:hydrolase activity"/>
    <property type="evidence" value="ECO:0007669"/>
    <property type="project" value="UniProtKB-KW"/>
</dbReference>
<dbReference type="KEGG" id="dai:Desaci_0081"/>
<proteinExistence type="predicted"/>
<dbReference type="InterPro" id="IPR003607">
    <property type="entry name" value="HD/PDEase_dom"/>
</dbReference>
<dbReference type="AlphaFoldDB" id="I4D072"/>
<dbReference type="PROSITE" id="PS51831">
    <property type="entry name" value="HD"/>
    <property type="match status" value="1"/>
</dbReference>
<dbReference type="EMBL" id="CP003639">
    <property type="protein sequence ID" value="AFM39196.1"/>
    <property type="molecule type" value="Genomic_DNA"/>
</dbReference>
<gene>
    <name evidence="2" type="ordered locus">Desaci_0081</name>
</gene>
<reference evidence="2 3" key="1">
    <citation type="journal article" date="2012" name="J. Bacteriol.">
        <title>Complete genome sequences of Desulfosporosinus orientis DSM765T, Desulfosporosinus youngiae DSM17734T, Desulfosporosinus meridiei DSM13257T, and Desulfosporosinus acidiphilus DSM22704T.</title>
        <authorList>
            <person name="Pester M."/>
            <person name="Brambilla E."/>
            <person name="Alazard D."/>
            <person name="Rattei T."/>
            <person name="Weinmaier T."/>
            <person name="Han J."/>
            <person name="Lucas S."/>
            <person name="Lapidus A."/>
            <person name="Cheng J.F."/>
            <person name="Goodwin L."/>
            <person name="Pitluck S."/>
            <person name="Peters L."/>
            <person name="Ovchinnikova G."/>
            <person name="Teshima H."/>
            <person name="Detter J.C."/>
            <person name="Han C.S."/>
            <person name="Tapia R."/>
            <person name="Land M.L."/>
            <person name="Hauser L."/>
            <person name="Kyrpides N.C."/>
            <person name="Ivanova N.N."/>
            <person name="Pagani I."/>
            <person name="Huntmann M."/>
            <person name="Wei C.L."/>
            <person name="Davenport K.W."/>
            <person name="Daligault H."/>
            <person name="Chain P.S."/>
            <person name="Chen A."/>
            <person name="Mavromatis K."/>
            <person name="Markowitz V."/>
            <person name="Szeto E."/>
            <person name="Mikhailova N."/>
            <person name="Pati A."/>
            <person name="Wagner M."/>
            <person name="Woyke T."/>
            <person name="Ollivier B."/>
            <person name="Klenk H.P."/>
            <person name="Spring S."/>
            <person name="Loy A."/>
        </authorList>
    </citation>
    <scope>NUCLEOTIDE SEQUENCE [LARGE SCALE GENOMIC DNA]</scope>
    <source>
        <strain evidence="3">DSM 22704 / JCM 16185 / SJ4</strain>
    </source>
</reference>
<dbReference type="eggNOG" id="COG2844">
    <property type="taxonomic scope" value="Bacteria"/>
</dbReference>
<dbReference type="HOGENOM" id="CLU_106618_0_0_9"/>
<dbReference type="CDD" id="cd00077">
    <property type="entry name" value="HDc"/>
    <property type="match status" value="1"/>
</dbReference>
<protein>
    <submittedName>
        <fullName evidence="2">Putative HD superfamily hydrolase</fullName>
    </submittedName>
</protein>
<dbReference type="SMART" id="SM00471">
    <property type="entry name" value="HDc"/>
    <property type="match status" value="1"/>
</dbReference>
<evidence type="ECO:0000313" key="2">
    <source>
        <dbReference type="EMBL" id="AFM39196.1"/>
    </source>
</evidence>